<dbReference type="InterPro" id="IPR035979">
    <property type="entry name" value="RBD_domain_sf"/>
</dbReference>
<sequence>MDINSAWIFIGGLSDCLTEGDIITVFSQYGEVVNINLPRDRRTGKPCGFCFLCYQDKTSTRLAVDNLSCINLLGRTLTVKYVEEYKVPKYRENVDEETKRLWEEGCGPKPIQRVKEEKHKKLCRERNTSINVDKKHQKRRRKEMKRPGDRFPALQKIVAPHDDKNSKVLSEVKPLVKEGGCRIQNGDLVRRREEFIYNPRPPLEKANWHDIEVWRETRKREKGLKRTSASTDDEFFVPKRYR</sequence>
<dbReference type="InterPro" id="IPR000504">
    <property type="entry name" value="RRM_dom"/>
</dbReference>
<evidence type="ECO:0000313" key="4">
    <source>
        <dbReference type="EMBL" id="KAK6754800.1"/>
    </source>
</evidence>
<dbReference type="PROSITE" id="PS50102">
    <property type="entry name" value="RRM"/>
    <property type="match status" value="1"/>
</dbReference>
<dbReference type="InterPro" id="IPR012677">
    <property type="entry name" value="Nucleotide-bd_a/b_plait_sf"/>
</dbReference>
<dbReference type="SMART" id="SM00360">
    <property type="entry name" value="RRM"/>
    <property type="match status" value="1"/>
</dbReference>
<dbReference type="Proteomes" id="UP001303046">
    <property type="component" value="Unassembled WGS sequence"/>
</dbReference>
<evidence type="ECO:0000256" key="2">
    <source>
        <dbReference type="PROSITE-ProRule" id="PRU00176"/>
    </source>
</evidence>
<dbReference type="SUPFAM" id="SSF54928">
    <property type="entry name" value="RNA-binding domain, RBD"/>
    <property type="match status" value="1"/>
</dbReference>
<keyword evidence="5" id="KW-1185">Reference proteome</keyword>
<dbReference type="Pfam" id="PF00076">
    <property type="entry name" value="RRM_1"/>
    <property type="match status" value="1"/>
</dbReference>
<organism evidence="4 5">
    <name type="scientific">Necator americanus</name>
    <name type="common">Human hookworm</name>
    <dbReference type="NCBI Taxonomy" id="51031"/>
    <lineage>
        <taxon>Eukaryota</taxon>
        <taxon>Metazoa</taxon>
        <taxon>Ecdysozoa</taxon>
        <taxon>Nematoda</taxon>
        <taxon>Chromadorea</taxon>
        <taxon>Rhabditida</taxon>
        <taxon>Rhabditina</taxon>
        <taxon>Rhabditomorpha</taxon>
        <taxon>Strongyloidea</taxon>
        <taxon>Ancylostomatidae</taxon>
        <taxon>Bunostominae</taxon>
        <taxon>Necator</taxon>
    </lineage>
</organism>
<feature type="domain" description="RRM" evidence="3">
    <location>
        <begin position="6"/>
        <end position="84"/>
    </location>
</feature>
<comment type="caution">
    <text evidence="4">The sequence shown here is derived from an EMBL/GenBank/DDBJ whole genome shotgun (WGS) entry which is preliminary data.</text>
</comment>
<dbReference type="Gene3D" id="3.30.70.330">
    <property type="match status" value="1"/>
</dbReference>
<dbReference type="PANTHER" id="PTHR45880">
    <property type="entry name" value="RNA-BINDING MOTIF PROTEIN, X-LINKED 2"/>
    <property type="match status" value="1"/>
</dbReference>
<dbReference type="EMBL" id="JAVFWL010000005">
    <property type="protein sequence ID" value="KAK6754800.1"/>
    <property type="molecule type" value="Genomic_DNA"/>
</dbReference>
<gene>
    <name evidence="4" type="primary">Necator_chrV.g18447</name>
    <name evidence="4" type="ORF">RB195_013656</name>
</gene>
<dbReference type="InterPro" id="IPR051847">
    <property type="entry name" value="RNA_proc/Spliceosome_comp"/>
</dbReference>
<reference evidence="4 5" key="1">
    <citation type="submission" date="2023-08" db="EMBL/GenBank/DDBJ databases">
        <title>A Necator americanus chromosomal reference genome.</title>
        <authorList>
            <person name="Ilik V."/>
            <person name="Petrzelkova K.J."/>
            <person name="Pardy F."/>
            <person name="Fuh T."/>
            <person name="Niatou-Singa F.S."/>
            <person name="Gouil Q."/>
            <person name="Baker L."/>
            <person name="Ritchie M.E."/>
            <person name="Jex A.R."/>
            <person name="Gazzola D."/>
            <person name="Li H."/>
            <person name="Toshio Fujiwara R."/>
            <person name="Zhan B."/>
            <person name="Aroian R.V."/>
            <person name="Pafco B."/>
            <person name="Schwarz E.M."/>
        </authorList>
    </citation>
    <scope>NUCLEOTIDE SEQUENCE [LARGE SCALE GENOMIC DNA]</scope>
    <source>
        <strain evidence="4 5">Aroian</strain>
        <tissue evidence="4">Whole animal</tissue>
    </source>
</reference>
<name>A0ABR1DXS0_NECAM</name>
<evidence type="ECO:0000313" key="5">
    <source>
        <dbReference type="Proteomes" id="UP001303046"/>
    </source>
</evidence>
<accession>A0ABR1DXS0</accession>
<dbReference type="PANTHER" id="PTHR45880:SF1">
    <property type="entry name" value="RNA-BINDING MOTIF PROTEIN, X-LINKED 2"/>
    <property type="match status" value="1"/>
</dbReference>
<evidence type="ECO:0000259" key="3">
    <source>
        <dbReference type="PROSITE" id="PS50102"/>
    </source>
</evidence>
<protein>
    <recommendedName>
        <fullName evidence="3">RRM domain-containing protein</fullName>
    </recommendedName>
</protein>
<evidence type="ECO:0000256" key="1">
    <source>
        <dbReference type="ARBA" id="ARBA00022884"/>
    </source>
</evidence>
<proteinExistence type="predicted"/>
<keyword evidence="1 2" id="KW-0694">RNA-binding</keyword>